<evidence type="ECO:0000313" key="3">
    <source>
        <dbReference type="EMBL" id="AMM33444.1"/>
    </source>
</evidence>
<dbReference type="KEGG" id="satk:SA2016_2779"/>
<evidence type="ECO:0000256" key="2">
    <source>
        <dbReference type="ARBA" id="ARBA00022840"/>
    </source>
</evidence>
<dbReference type="Proteomes" id="UP000070134">
    <property type="component" value="Chromosome"/>
</dbReference>
<dbReference type="STRING" id="37927.SA2016_2779"/>
<dbReference type="GO" id="GO:0016887">
    <property type="term" value="F:ATP hydrolysis activity"/>
    <property type="evidence" value="ECO:0007669"/>
    <property type="project" value="InterPro"/>
</dbReference>
<evidence type="ECO:0000256" key="1">
    <source>
        <dbReference type="ARBA" id="ARBA00022741"/>
    </source>
</evidence>
<proteinExistence type="predicted"/>
<protein>
    <submittedName>
        <fullName evidence="3">Uncharacterized protein</fullName>
    </submittedName>
</protein>
<keyword evidence="1" id="KW-0547">Nucleotide-binding</keyword>
<dbReference type="Pfam" id="PF03969">
    <property type="entry name" value="AFG1_ATPase"/>
    <property type="match status" value="1"/>
</dbReference>
<accession>A0A127A3S9</accession>
<keyword evidence="4" id="KW-1185">Reference proteome</keyword>
<dbReference type="GO" id="GO:0005524">
    <property type="term" value="F:ATP binding"/>
    <property type="evidence" value="ECO:0007669"/>
    <property type="project" value="UniProtKB-KW"/>
</dbReference>
<name>A0A127A3S9_9MICC</name>
<dbReference type="AlphaFoldDB" id="A0A127A3S9"/>
<evidence type="ECO:0000313" key="4">
    <source>
        <dbReference type="Proteomes" id="UP000070134"/>
    </source>
</evidence>
<dbReference type="InterPro" id="IPR005654">
    <property type="entry name" value="ATPase_AFG1-like"/>
</dbReference>
<dbReference type="PATRIC" id="fig|37927.3.peg.2856"/>
<gene>
    <name evidence="3" type="ORF">SA2016_2779</name>
</gene>
<keyword evidence="2" id="KW-0067">ATP-binding</keyword>
<sequence length="134" mass="13721">MLVPGTEEQLGALGLFAPPGEGMDLDAPGGVLHARAADAELLWLGFGEVCRAGTAGVSWAELAPWHAVWVVDGVPVLRTAASADAAAFLALAEALHAADVPLVLLAAKDPGPLPRPLPLHETADGGLPRLRWGS</sequence>
<organism evidence="3 4">
    <name type="scientific">Sinomonas atrocyanea</name>
    <dbReference type="NCBI Taxonomy" id="37927"/>
    <lineage>
        <taxon>Bacteria</taxon>
        <taxon>Bacillati</taxon>
        <taxon>Actinomycetota</taxon>
        <taxon>Actinomycetes</taxon>
        <taxon>Micrococcales</taxon>
        <taxon>Micrococcaceae</taxon>
        <taxon>Sinomonas</taxon>
    </lineage>
</organism>
<reference evidence="3 4" key="1">
    <citation type="submission" date="2016-02" db="EMBL/GenBank/DDBJ databases">
        <title>Complete genome of Sinomonas atrocyanea KCTC 3377.</title>
        <authorList>
            <person name="Kim K.M."/>
        </authorList>
    </citation>
    <scope>NUCLEOTIDE SEQUENCE [LARGE SCALE GENOMIC DNA]</scope>
    <source>
        <strain evidence="3 4">KCTC 3377</strain>
    </source>
</reference>
<dbReference type="EMBL" id="CP014518">
    <property type="protein sequence ID" value="AMM33444.1"/>
    <property type="molecule type" value="Genomic_DNA"/>
</dbReference>